<dbReference type="PROSITE" id="PS00534">
    <property type="entry name" value="FERROCHELATASE"/>
    <property type="match status" value="1"/>
</dbReference>
<dbReference type="CDD" id="cd03411">
    <property type="entry name" value="Ferrochelatase_N"/>
    <property type="match status" value="1"/>
</dbReference>
<dbReference type="InterPro" id="IPR033659">
    <property type="entry name" value="Ferrochelatase_N"/>
</dbReference>
<keyword evidence="2 7" id="KW-0408">Iron</keyword>
<dbReference type="GO" id="GO:0004325">
    <property type="term" value="F:ferrochelatase activity"/>
    <property type="evidence" value="ECO:0007669"/>
    <property type="project" value="UniProtKB-UniRule"/>
</dbReference>
<accession>A0A4Q0Y5Y6</accession>
<gene>
    <name evidence="7" type="primary">hemH</name>
    <name evidence="9" type="ORF">CRV08_14895</name>
</gene>
<dbReference type="PANTHER" id="PTHR11108">
    <property type="entry name" value="FERROCHELATASE"/>
    <property type="match status" value="1"/>
</dbReference>
<dbReference type="GO" id="GO:0006783">
    <property type="term" value="P:heme biosynthetic process"/>
    <property type="evidence" value="ECO:0007669"/>
    <property type="project" value="UniProtKB-UniRule"/>
</dbReference>
<dbReference type="Proteomes" id="UP000290172">
    <property type="component" value="Unassembled WGS sequence"/>
</dbReference>
<dbReference type="PANTHER" id="PTHR11108:SF1">
    <property type="entry name" value="FERROCHELATASE, MITOCHONDRIAL"/>
    <property type="match status" value="1"/>
</dbReference>
<dbReference type="CDD" id="cd00419">
    <property type="entry name" value="Ferrochelatase_C"/>
    <property type="match status" value="1"/>
</dbReference>
<keyword evidence="3 7" id="KW-0350">Heme biosynthesis</keyword>
<name>A0A4Q0Y5Y6_9BACT</name>
<keyword evidence="7" id="KW-0479">Metal-binding</keyword>
<dbReference type="GO" id="GO:0046872">
    <property type="term" value="F:metal ion binding"/>
    <property type="evidence" value="ECO:0007669"/>
    <property type="project" value="UniProtKB-KW"/>
</dbReference>
<dbReference type="SUPFAM" id="SSF53800">
    <property type="entry name" value="Chelatase"/>
    <property type="match status" value="1"/>
</dbReference>
<evidence type="ECO:0000256" key="5">
    <source>
        <dbReference type="ARBA" id="ARBA00023244"/>
    </source>
</evidence>
<evidence type="ECO:0000256" key="1">
    <source>
        <dbReference type="ARBA" id="ARBA00007718"/>
    </source>
</evidence>
<comment type="catalytic activity">
    <reaction evidence="6">
        <text>Fe-coproporphyrin III + 2 H(+) = coproporphyrin III + Fe(2+)</text>
        <dbReference type="Rhea" id="RHEA:49572"/>
        <dbReference type="ChEBI" id="CHEBI:15378"/>
        <dbReference type="ChEBI" id="CHEBI:29033"/>
        <dbReference type="ChEBI" id="CHEBI:68438"/>
        <dbReference type="ChEBI" id="CHEBI:131725"/>
        <dbReference type="EC" id="4.99.1.9"/>
    </reaction>
    <physiologicalReaction direction="right-to-left" evidence="6">
        <dbReference type="Rhea" id="RHEA:49574"/>
    </physiologicalReaction>
</comment>
<dbReference type="NCBIfam" id="TIGR00109">
    <property type="entry name" value="hemH"/>
    <property type="match status" value="1"/>
</dbReference>
<comment type="caution">
    <text evidence="9">The sequence shown here is derived from an EMBL/GenBank/DDBJ whole genome shotgun (WGS) entry which is preliminary data.</text>
</comment>
<dbReference type="HAMAP" id="MF_00323">
    <property type="entry name" value="Ferrochelatase"/>
    <property type="match status" value="1"/>
</dbReference>
<evidence type="ECO:0000256" key="2">
    <source>
        <dbReference type="ARBA" id="ARBA00023004"/>
    </source>
</evidence>
<evidence type="ECO:0000256" key="4">
    <source>
        <dbReference type="ARBA" id="ARBA00023239"/>
    </source>
</evidence>
<dbReference type="Gene3D" id="3.40.50.1400">
    <property type="match status" value="2"/>
</dbReference>
<dbReference type="GO" id="GO:0005737">
    <property type="term" value="C:cytoplasm"/>
    <property type="evidence" value="ECO:0007669"/>
    <property type="project" value="UniProtKB-SubCell"/>
</dbReference>
<reference evidence="9 10" key="1">
    <citation type="submission" date="2017-10" db="EMBL/GenBank/DDBJ databases">
        <title>Genomics of the genus Arcobacter.</title>
        <authorList>
            <person name="Perez-Cataluna A."/>
            <person name="Figueras M.J."/>
        </authorList>
    </citation>
    <scope>NUCLEOTIDE SEQUENCE [LARGE SCALE GENOMIC DNA]</scope>
    <source>
        <strain evidence="9 10">CECT 8993</strain>
    </source>
</reference>
<comment type="similarity">
    <text evidence="1 7 8">Belongs to the ferrochelatase family.</text>
</comment>
<evidence type="ECO:0000313" key="9">
    <source>
        <dbReference type="EMBL" id="RXJ65580.1"/>
    </source>
</evidence>
<keyword evidence="5 7" id="KW-0627">Porphyrin biosynthesis</keyword>
<feature type="binding site" evidence="7">
    <location>
        <position position="186"/>
    </location>
    <ligand>
        <name>Fe(2+)</name>
        <dbReference type="ChEBI" id="CHEBI:29033"/>
    </ligand>
</feature>
<comment type="subcellular location">
    <subcellularLocation>
        <location evidence="7 8">Cytoplasm</location>
    </subcellularLocation>
</comment>
<feature type="binding site" evidence="7">
    <location>
        <position position="267"/>
    </location>
    <ligand>
        <name>Fe(2+)</name>
        <dbReference type="ChEBI" id="CHEBI:29033"/>
    </ligand>
</feature>
<evidence type="ECO:0000256" key="6">
    <source>
        <dbReference type="ARBA" id="ARBA00024536"/>
    </source>
</evidence>
<dbReference type="InterPro" id="IPR001015">
    <property type="entry name" value="Ferrochelatase"/>
</dbReference>
<dbReference type="InterPro" id="IPR033644">
    <property type="entry name" value="Ferrochelatase_C"/>
</dbReference>
<comment type="catalytic activity">
    <reaction evidence="7 8">
        <text>heme b + 2 H(+) = protoporphyrin IX + Fe(2+)</text>
        <dbReference type="Rhea" id="RHEA:22584"/>
        <dbReference type="ChEBI" id="CHEBI:15378"/>
        <dbReference type="ChEBI" id="CHEBI:29033"/>
        <dbReference type="ChEBI" id="CHEBI:57306"/>
        <dbReference type="ChEBI" id="CHEBI:60344"/>
        <dbReference type="EC" id="4.98.1.1"/>
    </reaction>
</comment>
<dbReference type="Pfam" id="PF00762">
    <property type="entry name" value="Ferrochelatase"/>
    <property type="match status" value="1"/>
</dbReference>
<keyword evidence="4 7" id="KW-0456">Lyase</keyword>
<dbReference type="AlphaFoldDB" id="A0A4Q0Y5Y6"/>
<dbReference type="EC" id="4.98.1.1" evidence="7 8"/>
<sequence>MKECKKSLVLLNMGGARNKNELELFLTNMFNDKNILTIKSNFLRSLIAKFIVKSRKDSAWENYEKIGNRSPINPLTEKLVHRLNDELDEVCVHQAMRYTPPFANEVVKELENKKAKDVILFPMYPQYSTTTTKSSVEDFIEAAGRRFHIEVIEPFYQNRTFNEAIVDTIKNSVEKYEEYNLIFSAHGLPQKIVDSGDPYEKQINEHVEILSSILKEKKINFKSISLAYQSKVGPLKWLEPSLDDALTKYRNEKVLIYPIAFLIDNSETDFELSIEYKEKAQEIGVLDYKVCKCLNDSDLFIKAIKEICNLK</sequence>
<proteinExistence type="inferred from homology"/>
<comment type="pathway">
    <text evidence="7 8">Porphyrin-containing compound metabolism; protoheme biosynthesis; protoheme from protoporphyrin-IX: step 1/1.</text>
</comment>
<keyword evidence="7 8" id="KW-0963">Cytoplasm</keyword>
<evidence type="ECO:0000256" key="8">
    <source>
        <dbReference type="RuleBase" id="RU000607"/>
    </source>
</evidence>
<comment type="function">
    <text evidence="7 8">Catalyzes the ferrous insertion into protoporphyrin IX.</text>
</comment>
<protein>
    <recommendedName>
        <fullName evidence="7 8">Ferrochelatase</fullName>
        <ecNumber evidence="7 8">4.98.1.1</ecNumber>
    </recommendedName>
    <alternativeName>
        <fullName evidence="7">Heme synthase</fullName>
    </alternativeName>
    <alternativeName>
        <fullName evidence="7">Protoheme ferro-lyase</fullName>
    </alternativeName>
</protein>
<dbReference type="UniPathway" id="UPA00252">
    <property type="reaction ID" value="UER00325"/>
</dbReference>
<evidence type="ECO:0000256" key="7">
    <source>
        <dbReference type="HAMAP-Rule" id="MF_00323"/>
    </source>
</evidence>
<dbReference type="RefSeq" id="WP_128983559.1">
    <property type="nucleotide sequence ID" value="NZ_PDKJ01000024.1"/>
</dbReference>
<dbReference type="InterPro" id="IPR019772">
    <property type="entry name" value="Ferrochelatase_AS"/>
</dbReference>
<evidence type="ECO:0000256" key="3">
    <source>
        <dbReference type="ARBA" id="ARBA00023133"/>
    </source>
</evidence>
<evidence type="ECO:0000313" key="10">
    <source>
        <dbReference type="Proteomes" id="UP000290172"/>
    </source>
</evidence>
<organism evidence="9 10">
    <name type="scientific">Halarcobacter ebronensis</name>
    <dbReference type="NCBI Taxonomy" id="1462615"/>
    <lineage>
        <taxon>Bacteria</taxon>
        <taxon>Pseudomonadati</taxon>
        <taxon>Campylobacterota</taxon>
        <taxon>Epsilonproteobacteria</taxon>
        <taxon>Campylobacterales</taxon>
        <taxon>Arcobacteraceae</taxon>
        <taxon>Halarcobacter</taxon>
    </lineage>
</organism>
<dbReference type="EMBL" id="PDKJ01000024">
    <property type="protein sequence ID" value="RXJ65580.1"/>
    <property type="molecule type" value="Genomic_DNA"/>
</dbReference>